<dbReference type="SUPFAM" id="SSF48264">
    <property type="entry name" value="Cytochrome P450"/>
    <property type="match status" value="1"/>
</dbReference>
<accession>A0A2I8EXZ3</accession>
<dbReference type="PRINTS" id="PR00359">
    <property type="entry name" value="BP450"/>
</dbReference>
<dbReference type="GO" id="GO:0020037">
    <property type="term" value="F:heme binding"/>
    <property type="evidence" value="ECO:0007669"/>
    <property type="project" value="InterPro"/>
</dbReference>
<keyword evidence="5" id="KW-0408">Iron</keyword>
<dbReference type="AlphaFoldDB" id="A0A2I8EXZ3"/>
<dbReference type="KEGG" id="pter:C2L65_33045"/>
<protein>
    <submittedName>
        <fullName evidence="7">Cytochrome P450</fullName>
    </submittedName>
</protein>
<name>A0A2I8EXZ3_9BURK</name>
<dbReference type="RefSeq" id="WP_042305986.1">
    <property type="nucleotide sequence ID" value="NZ_CP026113.1"/>
</dbReference>
<dbReference type="OrthoDB" id="4168525at2"/>
<evidence type="ECO:0000256" key="2">
    <source>
        <dbReference type="ARBA" id="ARBA00022617"/>
    </source>
</evidence>
<dbReference type="GO" id="GO:0004497">
    <property type="term" value="F:monooxygenase activity"/>
    <property type="evidence" value="ECO:0007669"/>
    <property type="project" value="UniProtKB-KW"/>
</dbReference>
<evidence type="ECO:0000256" key="1">
    <source>
        <dbReference type="ARBA" id="ARBA00010617"/>
    </source>
</evidence>
<organism evidence="7 8">
    <name type="scientific">Paraburkholderia terrae</name>
    <dbReference type="NCBI Taxonomy" id="311230"/>
    <lineage>
        <taxon>Bacteria</taxon>
        <taxon>Pseudomonadati</taxon>
        <taxon>Pseudomonadota</taxon>
        <taxon>Betaproteobacteria</taxon>
        <taxon>Burkholderiales</taxon>
        <taxon>Burkholderiaceae</taxon>
        <taxon>Paraburkholderia</taxon>
    </lineage>
</organism>
<dbReference type="InterPro" id="IPR001128">
    <property type="entry name" value="Cyt_P450"/>
</dbReference>
<dbReference type="PANTHER" id="PTHR46696:SF1">
    <property type="entry name" value="CYTOCHROME P450 YJIB-RELATED"/>
    <property type="match status" value="1"/>
</dbReference>
<keyword evidence="6" id="KW-0503">Monooxygenase</keyword>
<dbReference type="EMBL" id="CP026113">
    <property type="protein sequence ID" value="AUT64495.1"/>
    <property type="molecule type" value="Genomic_DNA"/>
</dbReference>
<keyword evidence="2" id="KW-0349">Heme</keyword>
<dbReference type="Pfam" id="PF00067">
    <property type="entry name" value="p450"/>
    <property type="match status" value="1"/>
</dbReference>
<keyword evidence="4" id="KW-0560">Oxidoreductase</keyword>
<dbReference type="InterPro" id="IPR002397">
    <property type="entry name" value="Cyt_P450_B"/>
</dbReference>
<dbReference type="PRINTS" id="PR00385">
    <property type="entry name" value="P450"/>
</dbReference>
<reference evidence="7 8" key="1">
    <citation type="submission" date="2018-01" db="EMBL/GenBank/DDBJ databases">
        <title>Species boundaries and ecological features among Paraburkholderia terrae DSMZ17804T, P. hospita DSMZ17164T and P. caribensis DSMZ13236T.</title>
        <authorList>
            <person name="Pratama A.A."/>
        </authorList>
    </citation>
    <scope>NUCLEOTIDE SEQUENCE [LARGE SCALE GENOMIC DNA]</scope>
    <source>
        <strain evidence="7 8">DSM 17804</strain>
    </source>
</reference>
<dbReference type="FunFam" id="1.10.630.10:FF:000018">
    <property type="entry name" value="Cytochrome P450 monooxygenase"/>
    <property type="match status" value="1"/>
</dbReference>
<evidence type="ECO:0000256" key="5">
    <source>
        <dbReference type="ARBA" id="ARBA00023004"/>
    </source>
</evidence>
<dbReference type="GO" id="GO:0005506">
    <property type="term" value="F:iron ion binding"/>
    <property type="evidence" value="ECO:0007669"/>
    <property type="project" value="InterPro"/>
</dbReference>
<gene>
    <name evidence="7" type="ORF">C2L65_33045</name>
</gene>
<dbReference type="Gene3D" id="1.10.630.10">
    <property type="entry name" value="Cytochrome P450"/>
    <property type="match status" value="1"/>
</dbReference>
<evidence type="ECO:0000313" key="8">
    <source>
        <dbReference type="Proteomes" id="UP000243502"/>
    </source>
</evidence>
<evidence type="ECO:0000256" key="3">
    <source>
        <dbReference type="ARBA" id="ARBA00022723"/>
    </source>
</evidence>
<dbReference type="PANTHER" id="PTHR46696">
    <property type="entry name" value="P450, PUTATIVE (EUROFUNG)-RELATED"/>
    <property type="match status" value="1"/>
</dbReference>
<dbReference type="GO" id="GO:0016705">
    <property type="term" value="F:oxidoreductase activity, acting on paired donors, with incorporation or reduction of molecular oxygen"/>
    <property type="evidence" value="ECO:0007669"/>
    <property type="project" value="InterPro"/>
</dbReference>
<dbReference type="CDD" id="cd11030">
    <property type="entry name" value="CYP105-like"/>
    <property type="match status" value="1"/>
</dbReference>
<proteinExistence type="inferred from homology"/>
<evidence type="ECO:0000313" key="7">
    <source>
        <dbReference type="EMBL" id="AUT64495.1"/>
    </source>
</evidence>
<comment type="similarity">
    <text evidence="1">Belongs to the cytochrome P450 family.</text>
</comment>
<sequence>MQHESNELIEARAERDFPFQRTGCPLRPPSEYAQLREEQPLAKVRLWDGSEAWIATRWDDVRAILGNPQFSVDPFREGYPSVSAARAVQARSRQAFINMDDPDHARFRRMLTKDFMQKRMSDLRPMVRKLIDELIDKMIEHGPPLDFVTHFSQPLPSMVISALLGVPYEDHTKLGTWSSTRNDHTASPEVVQEAVRNMEVHLGEIIARKEENPGDGNDMLSRLVVEQIRPGHASREEVVRIASLLYSAGHGTTSSQIGLGTLSMLMNPSQRAELEADPSLLSGAVEEMLRFHTIAHLNSARVATADVMIGDQLIRAGEGVYPLILAANRDPEVFPEPDTFNIHRKPQEHMAFAYGIHQCLGQPLARLELHAIFSTLFKRLPDLRLAVPVESLTYNGTSQVYRLESLPVTW</sequence>
<evidence type="ECO:0000256" key="6">
    <source>
        <dbReference type="ARBA" id="ARBA00023033"/>
    </source>
</evidence>
<evidence type="ECO:0000256" key="4">
    <source>
        <dbReference type="ARBA" id="ARBA00023002"/>
    </source>
</evidence>
<dbReference type="Proteomes" id="UP000243502">
    <property type="component" value="Chromosome 3"/>
</dbReference>
<dbReference type="InterPro" id="IPR036396">
    <property type="entry name" value="Cyt_P450_sf"/>
</dbReference>
<keyword evidence="3" id="KW-0479">Metal-binding</keyword>